<comment type="caution">
    <text evidence="1">The sequence shown here is derived from an EMBL/GenBank/DDBJ whole genome shotgun (WGS) entry which is preliminary data.</text>
</comment>
<name>A0A8J2K694_9HEXA</name>
<protein>
    <submittedName>
        <fullName evidence="1">Uncharacterized protein</fullName>
    </submittedName>
</protein>
<reference evidence="1" key="1">
    <citation type="submission" date="2021-06" db="EMBL/GenBank/DDBJ databases">
        <authorList>
            <person name="Hodson N. C."/>
            <person name="Mongue J. A."/>
            <person name="Jaron S. K."/>
        </authorList>
    </citation>
    <scope>NUCLEOTIDE SEQUENCE</scope>
</reference>
<dbReference type="EMBL" id="CAJVCH010194411">
    <property type="protein sequence ID" value="CAG7730438.1"/>
    <property type="molecule type" value="Genomic_DNA"/>
</dbReference>
<keyword evidence="2" id="KW-1185">Reference proteome</keyword>
<evidence type="ECO:0000313" key="1">
    <source>
        <dbReference type="EMBL" id="CAG7730438.1"/>
    </source>
</evidence>
<gene>
    <name evidence="1" type="ORF">AFUS01_LOCUS19084</name>
</gene>
<dbReference type="OrthoDB" id="10043784at2759"/>
<sequence>MVLIRFREKKIRVVAGLAKAFLQLRNYFKRDGSNSTGNYLKPKGFSTIVRRHHDEKVQLIKTLQEVPDNLSLILDCCTTKHYIGFQGVIVSWISKDWKKSSSCDYELKFVVPMTNLSNSYQRQLQTRSIVYHGERSMRATAQIWNGWLDISWLFHKQAFLLKGVSLMTRTCCHRNVFLCLVKQSGYAFV</sequence>
<dbReference type="Proteomes" id="UP000708208">
    <property type="component" value="Unassembled WGS sequence"/>
</dbReference>
<evidence type="ECO:0000313" key="2">
    <source>
        <dbReference type="Proteomes" id="UP000708208"/>
    </source>
</evidence>
<organism evidence="1 2">
    <name type="scientific">Allacma fusca</name>
    <dbReference type="NCBI Taxonomy" id="39272"/>
    <lineage>
        <taxon>Eukaryota</taxon>
        <taxon>Metazoa</taxon>
        <taxon>Ecdysozoa</taxon>
        <taxon>Arthropoda</taxon>
        <taxon>Hexapoda</taxon>
        <taxon>Collembola</taxon>
        <taxon>Symphypleona</taxon>
        <taxon>Sminthuridae</taxon>
        <taxon>Allacma</taxon>
    </lineage>
</organism>
<accession>A0A8J2K694</accession>
<dbReference type="AlphaFoldDB" id="A0A8J2K694"/>
<proteinExistence type="predicted"/>